<feature type="domain" description="Histidine kinase" evidence="13">
    <location>
        <begin position="837"/>
        <end position="1059"/>
    </location>
</feature>
<dbReference type="PROSITE" id="PS50109">
    <property type="entry name" value="HIS_KIN"/>
    <property type="match status" value="1"/>
</dbReference>
<evidence type="ECO:0000256" key="7">
    <source>
        <dbReference type="ARBA" id="ARBA00022840"/>
    </source>
</evidence>
<dbReference type="Pfam" id="PF00512">
    <property type="entry name" value="HisKA"/>
    <property type="match status" value="1"/>
</dbReference>
<dbReference type="Pfam" id="PF07494">
    <property type="entry name" value="Reg_prop"/>
    <property type="match status" value="4"/>
</dbReference>
<dbReference type="GO" id="GO:0005524">
    <property type="term" value="F:ATP binding"/>
    <property type="evidence" value="ECO:0007669"/>
    <property type="project" value="UniProtKB-KW"/>
</dbReference>
<dbReference type="InterPro" id="IPR011006">
    <property type="entry name" value="CheY-like_superfamily"/>
</dbReference>
<dbReference type="Proteomes" id="UP000031197">
    <property type="component" value="Unassembled WGS sequence"/>
</dbReference>
<dbReference type="Gene3D" id="3.30.565.10">
    <property type="entry name" value="Histidine kinase-like ATPase, C-terminal domain"/>
    <property type="match status" value="1"/>
</dbReference>
<dbReference type="FunFam" id="3.30.565.10:FF:000010">
    <property type="entry name" value="Sensor histidine kinase RcsC"/>
    <property type="match status" value="1"/>
</dbReference>
<keyword evidence="5" id="KW-0547">Nucleotide-binding</keyword>
<evidence type="ECO:0000256" key="11">
    <source>
        <dbReference type="PROSITE-ProRule" id="PRU00169"/>
    </source>
</evidence>
<dbReference type="PANTHER" id="PTHR45339">
    <property type="entry name" value="HYBRID SIGNAL TRANSDUCTION HISTIDINE KINASE J"/>
    <property type="match status" value="1"/>
</dbReference>
<evidence type="ECO:0000256" key="1">
    <source>
        <dbReference type="ARBA" id="ARBA00000085"/>
    </source>
</evidence>
<dbReference type="InterPro" id="IPR036890">
    <property type="entry name" value="HATPase_C_sf"/>
</dbReference>
<evidence type="ECO:0000313" key="16">
    <source>
        <dbReference type="Proteomes" id="UP000031197"/>
    </source>
</evidence>
<dbReference type="PANTHER" id="PTHR45339:SF1">
    <property type="entry name" value="HYBRID SIGNAL TRANSDUCTION HISTIDINE KINASE J"/>
    <property type="match status" value="1"/>
</dbReference>
<evidence type="ECO:0000256" key="6">
    <source>
        <dbReference type="ARBA" id="ARBA00022777"/>
    </source>
</evidence>
<evidence type="ECO:0000256" key="3">
    <source>
        <dbReference type="ARBA" id="ARBA00022553"/>
    </source>
</evidence>
<dbReference type="SUPFAM" id="SSF52172">
    <property type="entry name" value="CheY-like"/>
    <property type="match status" value="2"/>
</dbReference>
<evidence type="ECO:0000256" key="5">
    <source>
        <dbReference type="ARBA" id="ARBA00022741"/>
    </source>
</evidence>
<dbReference type="Pfam" id="PF00072">
    <property type="entry name" value="Response_reg"/>
    <property type="match status" value="1"/>
</dbReference>
<dbReference type="InterPro" id="IPR015943">
    <property type="entry name" value="WD40/YVTN_repeat-like_dom_sf"/>
</dbReference>
<gene>
    <name evidence="15" type="ORF">RJ41_15325</name>
</gene>
<evidence type="ECO:0000259" key="14">
    <source>
        <dbReference type="PROSITE" id="PS50110"/>
    </source>
</evidence>
<dbReference type="Gene3D" id="2.130.10.10">
    <property type="entry name" value="YVTN repeat-like/Quinoprotein amine dehydrogenase"/>
    <property type="match status" value="3"/>
</dbReference>
<protein>
    <recommendedName>
        <fullName evidence="10">Sensory/regulatory protein RpfC</fullName>
        <ecNumber evidence="2">2.7.13.3</ecNumber>
    </recommendedName>
</protein>
<dbReference type="InterPro" id="IPR011123">
    <property type="entry name" value="Y_Y_Y"/>
</dbReference>
<dbReference type="Gene3D" id="3.40.50.2300">
    <property type="match status" value="2"/>
</dbReference>
<evidence type="ECO:0000313" key="15">
    <source>
        <dbReference type="EMBL" id="KHT45033.1"/>
    </source>
</evidence>
<evidence type="ECO:0000256" key="8">
    <source>
        <dbReference type="ARBA" id="ARBA00023012"/>
    </source>
</evidence>
<dbReference type="OrthoDB" id="9772100at2"/>
<dbReference type="InterPro" id="IPR003594">
    <property type="entry name" value="HATPase_dom"/>
</dbReference>
<dbReference type="InterPro" id="IPR005467">
    <property type="entry name" value="His_kinase_dom"/>
</dbReference>
<dbReference type="RefSeq" id="WP_039222854.1">
    <property type="nucleotide sequence ID" value="NZ_JWLW01000065.1"/>
</dbReference>
<reference evidence="15 16" key="1">
    <citation type="submission" date="2014-12" db="EMBL/GenBank/DDBJ databases">
        <title>Genome sequencing of Alteromonas marina AD001.</title>
        <authorList>
            <person name="Adrian T.G.S."/>
            <person name="Chan K.G."/>
        </authorList>
    </citation>
    <scope>NUCLEOTIDE SEQUENCE [LARGE SCALE GENOMIC DNA]</scope>
    <source>
        <strain evidence="15 16">AD001</strain>
    </source>
</reference>
<dbReference type="SUPFAM" id="SSF47384">
    <property type="entry name" value="Homodimeric domain of signal transducing histidine kinase"/>
    <property type="match status" value="1"/>
</dbReference>
<dbReference type="SMART" id="SM00387">
    <property type="entry name" value="HATPase_c"/>
    <property type="match status" value="1"/>
</dbReference>
<feature type="domain" description="Response regulatory" evidence="14">
    <location>
        <begin position="1076"/>
        <end position="1200"/>
    </location>
</feature>
<comment type="subunit">
    <text evidence="9">At low DSF concentrations, interacts with RpfF.</text>
</comment>
<evidence type="ECO:0000256" key="4">
    <source>
        <dbReference type="ARBA" id="ARBA00022679"/>
    </source>
</evidence>
<comment type="caution">
    <text evidence="15">The sequence shown here is derived from an EMBL/GenBank/DDBJ whole genome shotgun (WGS) entry which is preliminary data.</text>
</comment>
<keyword evidence="12" id="KW-0175">Coiled coil</keyword>
<dbReference type="EC" id="2.7.13.3" evidence="2"/>
<keyword evidence="4" id="KW-0808">Transferase</keyword>
<keyword evidence="16" id="KW-1185">Reference proteome</keyword>
<feature type="coiled-coil region" evidence="12">
    <location>
        <begin position="807"/>
        <end position="837"/>
    </location>
</feature>
<dbReference type="Pfam" id="PF02518">
    <property type="entry name" value="HATPase_c"/>
    <property type="match status" value="1"/>
</dbReference>
<dbReference type="FunFam" id="1.10.287.130:FF:000002">
    <property type="entry name" value="Two-component osmosensing histidine kinase"/>
    <property type="match status" value="1"/>
</dbReference>
<dbReference type="SUPFAM" id="SSF55874">
    <property type="entry name" value="ATPase domain of HSP90 chaperone/DNA topoisomerase II/histidine kinase"/>
    <property type="match status" value="1"/>
</dbReference>
<dbReference type="InterPro" id="IPR001789">
    <property type="entry name" value="Sig_transdc_resp-reg_receiver"/>
</dbReference>
<dbReference type="GO" id="GO:0000155">
    <property type="term" value="F:phosphorelay sensor kinase activity"/>
    <property type="evidence" value="ECO:0007669"/>
    <property type="project" value="InterPro"/>
</dbReference>
<accession>A0A0B3Y0Y5</accession>
<keyword evidence="8" id="KW-0902">Two-component regulatory system</keyword>
<sequence>MNEYAVELLTAEDGFVSSEIYSIVQDRQGFLWFGTAENGLMRYDGRNVKLFESNSENEQSLSHNDAGNLMLDAEGNIWVGTWGGGVNKYEPTTGRFVRYSNVPNEADSLSSNRIQSLFQDSTGDIWLGSYDKGLNRFLGNGRFQRVQKIPGVKNSLSHNRIWDIIDNDADSLWVATSYGINLLDKKTLNAKHFLPDPKNKTATGANEIRSLLRTSSHQIFVATQNGPFLFLPSSGVFLPQTTRDGESLSQVNSMIEDHDGQIWFVTTEGLYRHAREGNYVEKVDFGYENGLRIIFEDHTKTKWITSEVHGIFKFSPRGKLKQINSELLTAPSGIALDNSDENGDVLIVTANADVFKWKVKEELLQKEHDSVFKELEGYKERGVIERPIIVPDQAGFLWVAQDNFVAKVDRRTKTVSRIEYPNTDSDYRQFREFRALELDNDGNVWIGTYKHGIYIYNKLSGEYKHLTTKDGLTHPEIHSLYKDASGNMWVGTGGGVNLWSVNSQSFTFFSGAEDHAGSLVDSIVEDIHQTSNGEIWVATQRGLFKYFAESKSFQHFSEKNGLPTTLIRAIADGDDGRLWLTTNKGVLLYNPDTQNVISYNRTTDLAGKNFYSDSLVKASGKTFFTSSQRGIEYFKYNQEQTDAVSANIVLTGFKKMGESVELDKPLSYVTDIDLSYEDYFFSLDFALLDFSDPKRARFAYKLEGYDEQWIDIGNHDSVSFTNLNGGDYRLLVKAMKPNGEWGDGTLSLNLHVAVAPWKSWWAYTIYGLILLGMVVSVIYLRTRLQQTEITKQKRFVQTLEQQVSEKTASLKAQANHLKQALEQAEEATKLKSEFLANMSHEIRTPMNGVIGMLGLLKKSELTAEQNQRLNIARSSANSLLVLINDILDFSKIEAGKLELESVDFDLRALVESVALSVAHSAQEKGLEVIVDVLKVNDTKIHSDPNRIQQILTNLLSNAVKFTEQGEIYIAAKLLPSDVESEAILHLTVKDTGIGIPESKLPHLFDAFTQVDASTTRRFGGTGLGLSITRKLCQLLGGDISVTSELGKGSCFNVICKVSGSEESMKLQPELVKENIRCLVVDNNASTRQSMQTQLEYWGVNALTTSSLEEAAALCSADEGSKQDPFNIDILFLEKVVVEHEQDTQLLNVKGVENLKLGRIILMTKLSDVDSYSEYRGLPIDECLPKPITTSDLLRILETTVGKAGTRNDVHTQPLVMGTIDSAEQHSAEALVELETENSPLAIEATRILLVEDNAINQLVATNALESEGYRVDVANNGLEALNMLKCSDPKAQYSAIIMDCQMPEMDGFEATQCIREGAAGDIYKNTPIIAMTANAMQSDKDMCMAAGMDDFLTKPIDNQKVTSTLQKWLNKNN</sequence>
<dbReference type="Gene3D" id="2.60.40.10">
    <property type="entry name" value="Immunoglobulins"/>
    <property type="match status" value="1"/>
</dbReference>
<evidence type="ECO:0000256" key="10">
    <source>
        <dbReference type="ARBA" id="ARBA00068150"/>
    </source>
</evidence>
<evidence type="ECO:0000256" key="2">
    <source>
        <dbReference type="ARBA" id="ARBA00012438"/>
    </source>
</evidence>
<evidence type="ECO:0000256" key="9">
    <source>
        <dbReference type="ARBA" id="ARBA00064003"/>
    </source>
</evidence>
<dbReference type="CDD" id="cd16922">
    <property type="entry name" value="HATPase_EvgS-ArcB-TorS-like"/>
    <property type="match status" value="1"/>
</dbReference>
<dbReference type="SUPFAM" id="SSF63829">
    <property type="entry name" value="Calcium-dependent phosphotriesterase"/>
    <property type="match status" value="3"/>
</dbReference>
<name>A0A0B3Y0Y5_9ALTE</name>
<keyword evidence="3 11" id="KW-0597">Phosphoprotein</keyword>
<dbReference type="Gene3D" id="1.10.287.130">
    <property type="match status" value="1"/>
</dbReference>
<comment type="catalytic activity">
    <reaction evidence="1">
        <text>ATP + protein L-histidine = ADP + protein N-phospho-L-histidine.</text>
        <dbReference type="EC" id="2.7.13.3"/>
    </reaction>
</comment>
<dbReference type="EMBL" id="JWLW01000065">
    <property type="protein sequence ID" value="KHT45033.1"/>
    <property type="molecule type" value="Genomic_DNA"/>
</dbReference>
<dbReference type="SMART" id="SM00388">
    <property type="entry name" value="HisKA"/>
    <property type="match status" value="1"/>
</dbReference>
<dbReference type="CDD" id="cd17546">
    <property type="entry name" value="REC_hyHK_CKI1_RcsC-like"/>
    <property type="match status" value="1"/>
</dbReference>
<dbReference type="CDD" id="cd00156">
    <property type="entry name" value="REC"/>
    <property type="match status" value="1"/>
</dbReference>
<dbReference type="InterPro" id="IPR003661">
    <property type="entry name" value="HisK_dim/P_dom"/>
</dbReference>
<feature type="modified residue" description="4-aspartylphosphate" evidence="11">
    <location>
        <position position="1299"/>
    </location>
</feature>
<dbReference type="InterPro" id="IPR013783">
    <property type="entry name" value="Ig-like_fold"/>
</dbReference>
<evidence type="ECO:0000259" key="13">
    <source>
        <dbReference type="PROSITE" id="PS50109"/>
    </source>
</evidence>
<organism evidence="15 16">
    <name type="scientific">Alteromonas marina</name>
    <dbReference type="NCBI Taxonomy" id="203795"/>
    <lineage>
        <taxon>Bacteria</taxon>
        <taxon>Pseudomonadati</taxon>
        <taxon>Pseudomonadota</taxon>
        <taxon>Gammaproteobacteria</taxon>
        <taxon>Alteromonadales</taxon>
        <taxon>Alteromonadaceae</taxon>
        <taxon>Alteromonas/Salinimonas group</taxon>
        <taxon>Alteromonas</taxon>
    </lineage>
</organism>
<comment type="caution">
    <text evidence="11">Lacks conserved residue(s) required for the propagation of feature annotation.</text>
</comment>
<keyword evidence="6" id="KW-0418">Kinase</keyword>
<proteinExistence type="predicted"/>
<dbReference type="CDD" id="cd00082">
    <property type="entry name" value="HisKA"/>
    <property type="match status" value="1"/>
</dbReference>
<dbReference type="InterPro" id="IPR011110">
    <property type="entry name" value="Reg_prop"/>
</dbReference>
<dbReference type="PRINTS" id="PR00344">
    <property type="entry name" value="BCTRLSENSOR"/>
</dbReference>
<dbReference type="PROSITE" id="PS50110">
    <property type="entry name" value="RESPONSE_REGULATORY"/>
    <property type="match status" value="2"/>
</dbReference>
<keyword evidence="7" id="KW-0067">ATP-binding</keyword>
<evidence type="ECO:0000256" key="12">
    <source>
        <dbReference type="SAM" id="Coils"/>
    </source>
</evidence>
<dbReference type="Pfam" id="PF07495">
    <property type="entry name" value="Y_Y_Y"/>
    <property type="match status" value="1"/>
</dbReference>
<dbReference type="InterPro" id="IPR004358">
    <property type="entry name" value="Sig_transdc_His_kin-like_C"/>
</dbReference>
<dbReference type="InterPro" id="IPR036097">
    <property type="entry name" value="HisK_dim/P_sf"/>
</dbReference>
<feature type="domain" description="Response regulatory" evidence="14">
    <location>
        <begin position="1246"/>
        <end position="1369"/>
    </location>
</feature>
<dbReference type="SMART" id="SM00448">
    <property type="entry name" value="REC"/>
    <property type="match status" value="2"/>
</dbReference>